<dbReference type="SUPFAM" id="SSF55874">
    <property type="entry name" value="ATPase domain of HSP90 chaperone/DNA topoisomerase II/histidine kinase"/>
    <property type="match status" value="1"/>
</dbReference>
<dbReference type="SUPFAM" id="SSF47384">
    <property type="entry name" value="Homodimeric domain of signal transducing histidine kinase"/>
    <property type="match status" value="1"/>
</dbReference>
<feature type="transmembrane region" description="Helical" evidence="12">
    <location>
        <begin position="185"/>
        <end position="203"/>
    </location>
</feature>
<protein>
    <recommendedName>
        <fullName evidence="3">histidine kinase</fullName>
        <ecNumber evidence="3">2.7.13.3</ecNumber>
    </recommendedName>
</protein>
<evidence type="ECO:0000313" key="18">
    <source>
        <dbReference type="Proteomes" id="UP000214646"/>
    </source>
</evidence>
<evidence type="ECO:0000256" key="1">
    <source>
        <dbReference type="ARBA" id="ARBA00000085"/>
    </source>
</evidence>
<evidence type="ECO:0000256" key="6">
    <source>
        <dbReference type="ARBA" id="ARBA00022679"/>
    </source>
</evidence>
<dbReference type="Gene3D" id="3.30.450.20">
    <property type="entry name" value="PAS domain"/>
    <property type="match status" value="6"/>
</dbReference>
<feature type="domain" description="PAC" evidence="16">
    <location>
        <begin position="871"/>
        <end position="923"/>
    </location>
</feature>
<dbReference type="InterPro" id="IPR036890">
    <property type="entry name" value="HATPase_C_sf"/>
</dbReference>
<dbReference type="PROSITE" id="PS50109">
    <property type="entry name" value="HIS_KIN"/>
    <property type="match status" value="1"/>
</dbReference>
<feature type="transmembrane region" description="Helical" evidence="12">
    <location>
        <begin position="73"/>
        <end position="98"/>
    </location>
</feature>
<dbReference type="InterPro" id="IPR003594">
    <property type="entry name" value="HATPase_dom"/>
</dbReference>
<dbReference type="PANTHER" id="PTHR43304">
    <property type="entry name" value="PHYTOCHROME-LIKE PROTEIN CPH1"/>
    <property type="match status" value="1"/>
</dbReference>
<dbReference type="SMART" id="SM00387">
    <property type="entry name" value="HATPase_c"/>
    <property type="match status" value="1"/>
</dbReference>
<gene>
    <name evidence="17" type="ORF">FRUB_01628</name>
</gene>
<dbReference type="InterPro" id="IPR036097">
    <property type="entry name" value="HisK_dim/P_sf"/>
</dbReference>
<feature type="domain" description="PAS" evidence="15">
    <location>
        <begin position="669"/>
        <end position="740"/>
    </location>
</feature>
<dbReference type="Pfam" id="PF00072">
    <property type="entry name" value="Response_reg"/>
    <property type="match status" value="1"/>
</dbReference>
<dbReference type="EC" id="2.7.13.3" evidence="3"/>
<dbReference type="PROSITE" id="PS50110">
    <property type="entry name" value="RESPONSE_REGULATORY"/>
    <property type="match status" value="1"/>
</dbReference>
<organism evidence="17 18">
    <name type="scientific">Fimbriiglobus ruber</name>
    <dbReference type="NCBI Taxonomy" id="1908690"/>
    <lineage>
        <taxon>Bacteria</taxon>
        <taxon>Pseudomonadati</taxon>
        <taxon>Planctomycetota</taxon>
        <taxon>Planctomycetia</taxon>
        <taxon>Gemmatales</taxon>
        <taxon>Gemmataceae</taxon>
        <taxon>Fimbriiglobus</taxon>
    </lineage>
</organism>
<comment type="caution">
    <text evidence="17">The sequence shown here is derived from an EMBL/GenBank/DDBJ whole genome shotgun (WGS) entry which is preliminary data.</text>
</comment>
<reference evidence="18" key="1">
    <citation type="submission" date="2017-06" db="EMBL/GenBank/DDBJ databases">
        <title>Genome analysis of Fimbriiglobus ruber SP5, the first member of the order Planctomycetales with confirmed chitinolytic capability.</title>
        <authorList>
            <person name="Ravin N.V."/>
            <person name="Rakitin A.L."/>
            <person name="Ivanova A.A."/>
            <person name="Beletsky A.V."/>
            <person name="Kulichevskaya I.S."/>
            <person name="Mardanov A.V."/>
            <person name="Dedysh S.N."/>
        </authorList>
    </citation>
    <scope>NUCLEOTIDE SEQUENCE [LARGE SCALE GENOMIC DNA]</scope>
    <source>
        <strain evidence="18">SP5</strain>
    </source>
</reference>
<feature type="modified residue" description="4-aspartylphosphate" evidence="11">
    <location>
        <position position="1360"/>
    </location>
</feature>
<evidence type="ECO:0000256" key="7">
    <source>
        <dbReference type="ARBA" id="ARBA00022692"/>
    </source>
</evidence>
<evidence type="ECO:0000259" key="16">
    <source>
        <dbReference type="PROSITE" id="PS50113"/>
    </source>
</evidence>
<keyword evidence="9 12" id="KW-1133">Transmembrane helix</keyword>
<evidence type="ECO:0000259" key="13">
    <source>
        <dbReference type="PROSITE" id="PS50109"/>
    </source>
</evidence>
<dbReference type="PROSITE" id="PS50112">
    <property type="entry name" value="PAS"/>
    <property type="match status" value="4"/>
</dbReference>
<dbReference type="Pfam" id="PF08448">
    <property type="entry name" value="PAS_4"/>
    <property type="match status" value="3"/>
</dbReference>
<dbReference type="SUPFAM" id="SSF52172">
    <property type="entry name" value="CheY-like"/>
    <property type="match status" value="1"/>
</dbReference>
<dbReference type="InterPro" id="IPR001610">
    <property type="entry name" value="PAC"/>
</dbReference>
<feature type="transmembrane region" description="Helical" evidence="12">
    <location>
        <begin position="267"/>
        <end position="289"/>
    </location>
</feature>
<dbReference type="InterPro" id="IPR000700">
    <property type="entry name" value="PAS-assoc_C"/>
</dbReference>
<comment type="catalytic activity">
    <reaction evidence="1">
        <text>ATP + protein L-histidine = ADP + protein N-phospho-L-histidine.</text>
        <dbReference type="EC" id="2.7.13.3"/>
    </reaction>
</comment>
<dbReference type="Pfam" id="PF13188">
    <property type="entry name" value="PAS_8"/>
    <property type="match status" value="1"/>
</dbReference>
<dbReference type="PRINTS" id="PR00344">
    <property type="entry name" value="BCTRLSENSOR"/>
</dbReference>
<accession>A0A225EA54</accession>
<feature type="transmembrane region" description="Helical" evidence="12">
    <location>
        <begin position="152"/>
        <end position="173"/>
    </location>
</feature>
<dbReference type="GO" id="GO:0005886">
    <property type="term" value="C:plasma membrane"/>
    <property type="evidence" value="ECO:0007669"/>
    <property type="project" value="UniProtKB-SubCell"/>
</dbReference>
<dbReference type="Gene3D" id="3.40.50.2300">
    <property type="match status" value="1"/>
</dbReference>
<dbReference type="InterPro" id="IPR011006">
    <property type="entry name" value="CheY-like_superfamily"/>
</dbReference>
<keyword evidence="10 12" id="KW-0472">Membrane</keyword>
<feature type="domain" description="PAS" evidence="15">
    <location>
        <begin position="544"/>
        <end position="614"/>
    </location>
</feature>
<keyword evidence="7 12" id="KW-0812">Transmembrane</keyword>
<dbReference type="SMART" id="SM00091">
    <property type="entry name" value="PAS"/>
    <property type="match status" value="6"/>
</dbReference>
<dbReference type="InterPro" id="IPR001789">
    <property type="entry name" value="Sig_transdc_resp-reg_receiver"/>
</dbReference>
<dbReference type="CDD" id="cd00130">
    <property type="entry name" value="PAS"/>
    <property type="match status" value="5"/>
</dbReference>
<evidence type="ECO:0000313" key="17">
    <source>
        <dbReference type="EMBL" id="OWK45297.1"/>
    </source>
</evidence>
<dbReference type="InterPro" id="IPR005467">
    <property type="entry name" value="His_kinase_dom"/>
</dbReference>
<dbReference type="SMART" id="SM00448">
    <property type="entry name" value="REC"/>
    <property type="match status" value="1"/>
</dbReference>
<dbReference type="NCBIfam" id="TIGR00229">
    <property type="entry name" value="sensory_box"/>
    <property type="match status" value="6"/>
</dbReference>
<dbReference type="Gene3D" id="3.30.565.10">
    <property type="entry name" value="Histidine kinase-like ATPase, C-terminal domain"/>
    <property type="match status" value="1"/>
</dbReference>
<keyword evidence="6" id="KW-0808">Transferase</keyword>
<evidence type="ECO:0000256" key="2">
    <source>
        <dbReference type="ARBA" id="ARBA00004651"/>
    </source>
</evidence>
<evidence type="ECO:0000259" key="14">
    <source>
        <dbReference type="PROSITE" id="PS50110"/>
    </source>
</evidence>
<feature type="domain" description="PAC" evidence="16">
    <location>
        <begin position="743"/>
        <end position="794"/>
    </location>
</feature>
<feature type="domain" description="Histidine kinase" evidence="13">
    <location>
        <begin position="1067"/>
        <end position="1288"/>
    </location>
</feature>
<feature type="transmembrane region" description="Helical" evidence="12">
    <location>
        <begin position="223"/>
        <end position="246"/>
    </location>
</feature>
<dbReference type="GO" id="GO:0006355">
    <property type="term" value="P:regulation of DNA-templated transcription"/>
    <property type="evidence" value="ECO:0007669"/>
    <property type="project" value="InterPro"/>
</dbReference>
<dbReference type="EMBL" id="NIDE01000002">
    <property type="protein sequence ID" value="OWK45297.1"/>
    <property type="molecule type" value="Genomic_DNA"/>
</dbReference>
<dbReference type="GO" id="GO:0000155">
    <property type="term" value="F:phosphorelay sensor kinase activity"/>
    <property type="evidence" value="ECO:0007669"/>
    <property type="project" value="InterPro"/>
</dbReference>
<dbReference type="SMART" id="SM00086">
    <property type="entry name" value="PAC"/>
    <property type="match status" value="6"/>
</dbReference>
<evidence type="ECO:0000256" key="11">
    <source>
        <dbReference type="PROSITE-ProRule" id="PRU00169"/>
    </source>
</evidence>
<feature type="domain" description="PAC" evidence="16">
    <location>
        <begin position="618"/>
        <end position="668"/>
    </location>
</feature>
<comment type="subcellular location">
    <subcellularLocation>
        <location evidence="2">Cell membrane</location>
        <topology evidence="2">Multi-pass membrane protein</topology>
    </subcellularLocation>
</comment>
<keyword evidence="8" id="KW-0418">Kinase</keyword>
<sequence>MPLALAAVYVVAARVGLALALPPENKATAVWPPSGIALAAVLRFGPRVWPGVWLGAFLANIWDYFEPVNQSSLAGHLGVSFGIAGGSTVQALLGAGLIRRWVRRSNPFDRVEGAFKFIGTAPVMCLVAATVGVASLCLVGFAPWAAAPTNWWTWWLGDTTGVLVVSPLLLTWSRPSERGASRRRVAEAGLLFVLLLCAAVAVFGGRGPLSSAASPLVYLTVPFVVWAAFVFGLRGATAALFVLSAVAIWGAAQGRGPFARDSLNESLLLLQTFVGILAATALTAAAAVAERRDVGELLRAVADGTTDAVFVKDRLGRYLLFNEAAARFVGKPVAEVLGRDDTELFDPEGARELIDRDQWVMKTGTAVTAEERLTAAGVTRTFFSTKAPYRDERGAVIGLIGISRDITDRKRTDEVLRESEARFRHLFEANPHPMWVFDTETLQFLAANDAAVARYGYSRDEFLRMTVKDIRPAEDVPALLVALADPASRTGPVGGEWRHRWKDGTLRDVDVVSHTLVYAGRPARLVLANDVTARKRAEAALRASEARYRALAEFSADGIFVNEGGRIVYVNPALLRILGADSPVQVLGKSPFEFIHPEYHAIVRERIRTTTEDRRPVPFIEEKYVRFDGTTVDVELAAAPFEVGGEFAVIVTARDLTDRKRAEAELRRGREFVRLVLDTDPNLIFVKDADGRFVLANKALADLYGTTPDALVGRQPGVDLPAPKEYPEYRRIEREVLSTGRPAATDETNTRPDGSVRWFHTIKARLTLPDGTAHVLGIATDVTERKRAEETLREREDLLRTVLNHVPCAVFRKDRKSVYQGCNSQFVRDHGLASPEQIVGLTDFDLGGEPAEIAFYRECDRRVMETGEPILNLEETQSRANGDKIILLTSKVPVRDLAGAVIGVIGMYQDITDRKRAEAAADLAQRRLRHVVASTPTVLYTLAIADDQIRGINWISDNLRGMLGYEPARAYTPDWWLGNIHPEDRDRIMAHTRADLFARDAVSHEYRFQHADGRYRWTRGDIRLVRDPAGRPAEAVGSWLDITDHKQMEDHFRQAQKMEAVGQLAGGIAHDFNNLLTVINGYAALLLDGLGPEDPNRESVVEIQEAGQRAAGLTAQLLAFSRKAIIEPKLLDLNDVVVQTGKILGRLIGEDITLSTTLTTRLDRVNVDPGQLEQVVMNLAVNARDAMPTGGRLTVETANAEVREGGAYPELVPGRYVRLTVADTGCGMPEDVKARVFEPFFTTKGVGKGTGLGLATVYGIVRTYGGHIGVRSTVGVGTTVEILLPAAAGPVRAKQAEEDEAAAPRGTETLLLVEDEDAVRRITRTTLTGQGYTVLEAAGGADAVRLVEGREGRIDLLLTDVVMPGMGGRELAETLRERNPGLKVLYTSGYTDDAVVRHGIVAARDAFLQKPFTPLTVARKVREVLDKS</sequence>
<evidence type="ECO:0000259" key="15">
    <source>
        <dbReference type="PROSITE" id="PS50112"/>
    </source>
</evidence>
<dbReference type="PANTHER" id="PTHR43304:SF1">
    <property type="entry name" value="PAC DOMAIN-CONTAINING PROTEIN"/>
    <property type="match status" value="1"/>
</dbReference>
<feature type="domain" description="PAC" evidence="16">
    <location>
        <begin position="1002"/>
        <end position="1054"/>
    </location>
</feature>
<dbReference type="InterPro" id="IPR004358">
    <property type="entry name" value="Sig_transdc_His_kin-like_C"/>
</dbReference>
<dbReference type="Pfam" id="PF08447">
    <property type="entry name" value="PAS_3"/>
    <property type="match status" value="1"/>
</dbReference>
<feature type="domain" description="PAC" evidence="16">
    <location>
        <begin position="367"/>
        <end position="418"/>
    </location>
</feature>
<evidence type="ECO:0000256" key="12">
    <source>
        <dbReference type="SAM" id="Phobius"/>
    </source>
</evidence>
<evidence type="ECO:0000256" key="4">
    <source>
        <dbReference type="ARBA" id="ARBA00022475"/>
    </source>
</evidence>
<dbReference type="Pfam" id="PF00512">
    <property type="entry name" value="HisKA"/>
    <property type="match status" value="1"/>
</dbReference>
<dbReference type="InterPro" id="IPR013655">
    <property type="entry name" value="PAS_fold_3"/>
</dbReference>
<evidence type="ECO:0000256" key="5">
    <source>
        <dbReference type="ARBA" id="ARBA00022553"/>
    </source>
</evidence>
<evidence type="ECO:0000256" key="9">
    <source>
        <dbReference type="ARBA" id="ARBA00022989"/>
    </source>
</evidence>
<dbReference type="InterPro" id="IPR003661">
    <property type="entry name" value="HisK_dim/P_dom"/>
</dbReference>
<keyword evidence="4" id="KW-1003">Cell membrane</keyword>
<dbReference type="Pfam" id="PF00989">
    <property type="entry name" value="PAS"/>
    <property type="match status" value="1"/>
</dbReference>
<dbReference type="InterPro" id="IPR013767">
    <property type="entry name" value="PAS_fold"/>
</dbReference>
<proteinExistence type="predicted"/>
<dbReference type="InterPro" id="IPR007895">
    <property type="entry name" value="MASE1"/>
</dbReference>
<dbReference type="CDD" id="cd00082">
    <property type="entry name" value="HisKA"/>
    <property type="match status" value="1"/>
</dbReference>
<dbReference type="SMART" id="SM00388">
    <property type="entry name" value="HisKA"/>
    <property type="match status" value="1"/>
</dbReference>
<name>A0A225EA54_9BACT</name>
<evidence type="ECO:0000256" key="3">
    <source>
        <dbReference type="ARBA" id="ARBA00012438"/>
    </source>
</evidence>
<dbReference type="SUPFAM" id="SSF55785">
    <property type="entry name" value="PYP-like sensor domain (PAS domain)"/>
    <property type="match status" value="6"/>
</dbReference>
<keyword evidence="18" id="KW-1185">Reference proteome</keyword>
<evidence type="ECO:0000256" key="10">
    <source>
        <dbReference type="ARBA" id="ARBA00023136"/>
    </source>
</evidence>
<dbReference type="PROSITE" id="PS50113">
    <property type="entry name" value="PAC"/>
    <property type="match status" value="5"/>
</dbReference>
<dbReference type="Proteomes" id="UP000214646">
    <property type="component" value="Unassembled WGS sequence"/>
</dbReference>
<dbReference type="InterPro" id="IPR035965">
    <property type="entry name" value="PAS-like_dom_sf"/>
</dbReference>
<evidence type="ECO:0000256" key="8">
    <source>
        <dbReference type="ARBA" id="ARBA00022777"/>
    </source>
</evidence>
<dbReference type="Gene3D" id="1.10.287.130">
    <property type="match status" value="1"/>
</dbReference>
<dbReference type="Pfam" id="PF05231">
    <property type="entry name" value="MASE1"/>
    <property type="match status" value="1"/>
</dbReference>
<feature type="transmembrane region" description="Helical" evidence="12">
    <location>
        <begin position="119"/>
        <end position="146"/>
    </location>
</feature>
<dbReference type="InterPro" id="IPR000014">
    <property type="entry name" value="PAS"/>
</dbReference>
<dbReference type="InterPro" id="IPR013656">
    <property type="entry name" value="PAS_4"/>
</dbReference>
<feature type="domain" description="Response regulatory" evidence="14">
    <location>
        <begin position="1309"/>
        <end position="1425"/>
    </location>
</feature>
<keyword evidence="5 11" id="KW-0597">Phosphoprotein</keyword>
<dbReference type="InterPro" id="IPR052162">
    <property type="entry name" value="Sensor_kinase/Photoreceptor"/>
</dbReference>
<dbReference type="Pfam" id="PF02518">
    <property type="entry name" value="HATPase_c"/>
    <property type="match status" value="1"/>
</dbReference>
<feature type="domain" description="PAS" evidence="15">
    <location>
        <begin position="294"/>
        <end position="364"/>
    </location>
</feature>
<feature type="domain" description="PAS" evidence="15">
    <location>
        <begin position="419"/>
        <end position="463"/>
    </location>
</feature>